<dbReference type="InterPro" id="IPR002508">
    <property type="entry name" value="MurNAc-LAA_cat"/>
</dbReference>
<gene>
    <name evidence="3" type="ORF">H1191_10185</name>
</gene>
<sequence>MIKENEFNRAVVKYLDQELKRCGFRTLLVAPTDQDTPLADRTNLANSKGADLYVSCHYNAGGGEGVECYHYPGSSKGSRAANLIHKYVIQGTKQRNRGVKSANFHVLRETKMPAVLIEYGFMDDPRLEEAKRMIDPAFQKECAVETAKGVCEYFGVKYVPEQPPAPKPMYRVTVDGKPVIDTAYEGKILDAVSDAIKKGAKEIMIKPRE</sequence>
<proteinExistence type="predicted"/>
<dbReference type="Pfam" id="PF01520">
    <property type="entry name" value="Amidase_3"/>
    <property type="match status" value="1"/>
</dbReference>
<dbReference type="CDD" id="cd02696">
    <property type="entry name" value="MurNAc-LAA"/>
    <property type="match status" value="1"/>
</dbReference>
<keyword evidence="4" id="KW-1185">Reference proteome</keyword>
<protein>
    <submittedName>
        <fullName evidence="3">N-acetylmuramoyl-L-alanine amidase</fullName>
    </submittedName>
</protein>
<reference evidence="3 4" key="1">
    <citation type="submission" date="2020-07" db="EMBL/GenBank/DDBJ databases">
        <authorList>
            <person name="Feng H."/>
        </authorList>
    </citation>
    <scope>NUCLEOTIDE SEQUENCE [LARGE SCALE GENOMIC DNA]</scope>
    <source>
        <strain evidence="4">s-10</strain>
    </source>
</reference>
<accession>A0A7W2A8Y3</accession>
<dbReference type="GO" id="GO:0009253">
    <property type="term" value="P:peptidoglycan catabolic process"/>
    <property type="evidence" value="ECO:0007669"/>
    <property type="project" value="InterPro"/>
</dbReference>
<evidence type="ECO:0000256" key="1">
    <source>
        <dbReference type="ARBA" id="ARBA00022801"/>
    </source>
</evidence>
<dbReference type="GO" id="GO:0030288">
    <property type="term" value="C:outer membrane-bounded periplasmic space"/>
    <property type="evidence" value="ECO:0007669"/>
    <property type="project" value="TreeGrafter"/>
</dbReference>
<comment type="caution">
    <text evidence="3">The sequence shown here is derived from an EMBL/GenBank/DDBJ whole genome shotgun (WGS) entry which is preliminary data.</text>
</comment>
<dbReference type="PANTHER" id="PTHR30404">
    <property type="entry name" value="N-ACETYLMURAMOYL-L-ALANINE AMIDASE"/>
    <property type="match status" value="1"/>
</dbReference>
<evidence type="ECO:0000313" key="4">
    <source>
        <dbReference type="Proteomes" id="UP000535491"/>
    </source>
</evidence>
<feature type="domain" description="MurNAc-LAA" evidence="2">
    <location>
        <begin position="42"/>
        <end position="151"/>
    </location>
</feature>
<dbReference type="Proteomes" id="UP000535491">
    <property type="component" value="Unassembled WGS sequence"/>
</dbReference>
<dbReference type="GO" id="GO:0008745">
    <property type="term" value="F:N-acetylmuramoyl-L-alanine amidase activity"/>
    <property type="evidence" value="ECO:0007669"/>
    <property type="project" value="InterPro"/>
</dbReference>
<name>A0A7W2A8Y3_9BACL</name>
<dbReference type="Gene3D" id="3.40.630.40">
    <property type="entry name" value="Zn-dependent exopeptidases"/>
    <property type="match status" value="1"/>
</dbReference>
<dbReference type="SUPFAM" id="SSF53187">
    <property type="entry name" value="Zn-dependent exopeptidases"/>
    <property type="match status" value="1"/>
</dbReference>
<dbReference type="InterPro" id="IPR050695">
    <property type="entry name" value="N-acetylmuramoyl_amidase_3"/>
</dbReference>
<dbReference type="SMART" id="SM00646">
    <property type="entry name" value="Ami_3"/>
    <property type="match status" value="1"/>
</dbReference>
<keyword evidence="1" id="KW-0378">Hydrolase</keyword>
<dbReference type="EMBL" id="JACEIQ010000009">
    <property type="protein sequence ID" value="MBA4494674.1"/>
    <property type="molecule type" value="Genomic_DNA"/>
</dbReference>
<dbReference type="AlphaFoldDB" id="A0A7W2A8Y3"/>
<evidence type="ECO:0000259" key="2">
    <source>
        <dbReference type="SMART" id="SM00646"/>
    </source>
</evidence>
<organism evidence="3 4">
    <name type="scientific">Paenactinomyces guangxiensis</name>
    <dbReference type="NCBI Taxonomy" id="1490290"/>
    <lineage>
        <taxon>Bacteria</taxon>
        <taxon>Bacillati</taxon>
        <taxon>Bacillota</taxon>
        <taxon>Bacilli</taxon>
        <taxon>Bacillales</taxon>
        <taxon>Thermoactinomycetaceae</taxon>
        <taxon>Paenactinomyces</taxon>
    </lineage>
</organism>
<dbReference type="PANTHER" id="PTHR30404:SF0">
    <property type="entry name" value="N-ACETYLMURAMOYL-L-ALANINE AMIDASE AMIC"/>
    <property type="match status" value="1"/>
</dbReference>
<evidence type="ECO:0000313" key="3">
    <source>
        <dbReference type="EMBL" id="MBA4494674.1"/>
    </source>
</evidence>